<dbReference type="SUPFAM" id="SSF117281">
    <property type="entry name" value="Kelch motif"/>
    <property type="match status" value="1"/>
</dbReference>
<dbReference type="GO" id="GO:0019760">
    <property type="term" value="P:glucosinolate metabolic process"/>
    <property type="evidence" value="ECO:0007669"/>
    <property type="project" value="UniProtKB-ARBA"/>
</dbReference>
<feature type="transmembrane region" description="Helical" evidence="4">
    <location>
        <begin position="501"/>
        <end position="526"/>
    </location>
</feature>
<proteinExistence type="predicted"/>
<feature type="compositionally biased region" description="Pro residues" evidence="3">
    <location>
        <begin position="655"/>
        <end position="665"/>
    </location>
</feature>
<sequence length="665" mass="71393">MTTHRVAIADLGNWPSPSDGFIQRGKYNFFIIFRGRTFIFMGRMAKAIGLLLLFARVSLQQKDPLNDFCRRFGHQSCVVDSKLYIDGGQVDWNPIPANRQNYTNTWESYHDLTTSPAGVGVPQLHANLSKNSSIPDVSGAALWPDAVNKRFYLFGGDNYQDSPSVANLYSYDILYDKWDSFGTPSQGIQSVSWGAGVGISDIGQGYILGGWLSNYSVPGWNGAPFATNSLLSYDMDNQAWSNNTGPSDNAARAEGVMVYVPASDSGMLIQFGGVTVEANGTTDASPMEKINVYDVKSGKWYTQTASGSVPPTRRRFCAGAAWAPDQSSYNIYIYGGLGFGVNGPGFDDVWILSLPSFKWIPFYNGGTSGFPHNSLTCNVVGGQMLVTGGTFPLSDACDSPTTWGMHVLDMGKVSGKQWNPYNVNLTNYIVPPEVISVIGGSSTGGATATAPVNGFDNNDLGVYFTQKASIASRTASRVIPVATQSATSTAKSSSSVKITGAAIAGIAVGGGLLLSTLVLGACFLFCRKRNKAIPPNSNTTPESSNPPYPTPYSVPFSPQSQYSHAEMFKPALHYQLPTTPEPVELYGSDYLRKGQAEGEGLELSKPQPPRPRHTPGSLKSSNSDAGTHFSRSNTVGSNTIISSPTTPVYHNLGRSPPPMPPPNHF</sequence>
<reference evidence="5 6" key="1">
    <citation type="submission" date="2018-05" db="EMBL/GenBank/DDBJ databases">
        <title>Genome sequencing and assembly of the regulated plant pathogen Lachnellula willkommii and related sister species for the development of diagnostic species identification markers.</title>
        <authorList>
            <person name="Giroux E."/>
            <person name="Bilodeau G."/>
        </authorList>
    </citation>
    <scope>NUCLEOTIDE SEQUENCE [LARGE SCALE GENOMIC DNA]</scope>
    <source>
        <strain evidence="5 6">CBS 172.35</strain>
    </source>
</reference>
<keyword evidence="4" id="KW-0472">Membrane</keyword>
<dbReference type="Pfam" id="PF24681">
    <property type="entry name" value="Kelch_KLHDC2_KLHL20_DRC7"/>
    <property type="match status" value="1"/>
</dbReference>
<protein>
    <submittedName>
        <fullName evidence="5">Kelch repeat-containing protein</fullName>
    </submittedName>
</protein>
<evidence type="ECO:0000256" key="4">
    <source>
        <dbReference type="SAM" id="Phobius"/>
    </source>
</evidence>
<evidence type="ECO:0000256" key="2">
    <source>
        <dbReference type="ARBA" id="ARBA00023004"/>
    </source>
</evidence>
<dbReference type="AlphaFoldDB" id="A0A559ME26"/>
<keyword evidence="2" id="KW-0408">Iron</keyword>
<keyword evidence="4" id="KW-0812">Transmembrane</keyword>
<evidence type="ECO:0000256" key="3">
    <source>
        <dbReference type="SAM" id="MobiDB-lite"/>
    </source>
</evidence>
<evidence type="ECO:0000256" key="1">
    <source>
        <dbReference type="ARBA" id="ARBA00022737"/>
    </source>
</evidence>
<evidence type="ECO:0000313" key="6">
    <source>
        <dbReference type="Proteomes" id="UP000315522"/>
    </source>
</evidence>
<keyword evidence="6" id="KW-1185">Reference proteome</keyword>
<name>A0A559ME26_9HELO</name>
<comment type="caution">
    <text evidence="5">The sequence shown here is derived from an EMBL/GenBank/DDBJ whole genome shotgun (WGS) entry which is preliminary data.</text>
</comment>
<feature type="region of interest" description="Disordered" evidence="3">
    <location>
        <begin position="596"/>
        <end position="665"/>
    </location>
</feature>
<organism evidence="5 6">
    <name type="scientific">Lachnellula willkommii</name>
    <dbReference type="NCBI Taxonomy" id="215461"/>
    <lineage>
        <taxon>Eukaryota</taxon>
        <taxon>Fungi</taxon>
        <taxon>Dikarya</taxon>
        <taxon>Ascomycota</taxon>
        <taxon>Pezizomycotina</taxon>
        <taxon>Leotiomycetes</taxon>
        <taxon>Helotiales</taxon>
        <taxon>Lachnaceae</taxon>
        <taxon>Lachnellula</taxon>
    </lineage>
</organism>
<keyword evidence="4" id="KW-1133">Transmembrane helix</keyword>
<dbReference type="PANTHER" id="PTHR47435:SF4">
    <property type="entry name" value="KELCH REPEAT PROTEIN (AFU_ORTHOLOGUE AFUA_5G12780)"/>
    <property type="match status" value="1"/>
</dbReference>
<keyword evidence="1" id="KW-0677">Repeat</keyword>
<accession>A0A559ME26</accession>
<dbReference type="InterPro" id="IPR015915">
    <property type="entry name" value="Kelch-typ_b-propeller"/>
</dbReference>
<evidence type="ECO:0000313" key="5">
    <source>
        <dbReference type="EMBL" id="TVY91207.1"/>
    </source>
</evidence>
<dbReference type="Proteomes" id="UP000315522">
    <property type="component" value="Unassembled WGS sequence"/>
</dbReference>
<feature type="compositionally biased region" description="Polar residues" evidence="3">
    <location>
        <begin position="617"/>
        <end position="648"/>
    </location>
</feature>
<gene>
    <name evidence="5" type="ORF">LAWI1_G003229</name>
</gene>
<dbReference type="PANTHER" id="PTHR47435">
    <property type="entry name" value="KELCH REPEAT PROTEIN (AFU_ORTHOLOGUE AFUA_5G12780)"/>
    <property type="match status" value="1"/>
</dbReference>
<dbReference type="Gene3D" id="2.120.10.80">
    <property type="entry name" value="Kelch-type beta propeller"/>
    <property type="match status" value="2"/>
</dbReference>
<dbReference type="EMBL" id="QGML01000616">
    <property type="protein sequence ID" value="TVY91207.1"/>
    <property type="molecule type" value="Genomic_DNA"/>
</dbReference>
<feature type="region of interest" description="Disordered" evidence="3">
    <location>
        <begin position="533"/>
        <end position="556"/>
    </location>
</feature>